<reference evidence="7" key="1">
    <citation type="submission" date="2022-11" db="EMBL/GenBank/DDBJ databases">
        <title>Parathalassolutuus dongxingensis gen. nov., sp. nov., a novel member of family Oceanospirillaceae isolated from a coastal shrimp pond in Guangxi, China.</title>
        <authorList>
            <person name="Chen H."/>
        </authorList>
    </citation>
    <scope>NUCLEOTIDE SEQUENCE</scope>
    <source>
        <strain evidence="7">G-43</strain>
    </source>
</reference>
<keyword evidence="5" id="KW-0029">Amino-acid transport</keyword>
<keyword evidence="8" id="KW-1185">Reference proteome</keyword>
<proteinExistence type="inferred from homology"/>
<feature type="domain" description="ABC transporter" evidence="6">
    <location>
        <begin position="6"/>
        <end position="234"/>
    </location>
</feature>
<dbReference type="Proteomes" id="UP001150830">
    <property type="component" value="Unassembled WGS sequence"/>
</dbReference>
<dbReference type="PANTHER" id="PTHR43820:SF5">
    <property type="entry name" value="HIGH-AFFINITY BRANCHED-CHAIN AMINO ACID TRANSPORT ATP-BINDING PROTEIN"/>
    <property type="match status" value="1"/>
</dbReference>
<evidence type="ECO:0000259" key="6">
    <source>
        <dbReference type="PROSITE" id="PS50893"/>
    </source>
</evidence>
<evidence type="ECO:0000313" key="7">
    <source>
        <dbReference type="EMBL" id="MCY0966336.1"/>
    </source>
</evidence>
<evidence type="ECO:0000256" key="4">
    <source>
        <dbReference type="ARBA" id="ARBA00022840"/>
    </source>
</evidence>
<dbReference type="GO" id="GO:0016887">
    <property type="term" value="F:ATP hydrolysis activity"/>
    <property type="evidence" value="ECO:0007669"/>
    <property type="project" value="InterPro"/>
</dbReference>
<dbReference type="PROSITE" id="PS50893">
    <property type="entry name" value="ABC_TRANSPORTER_2"/>
    <property type="match status" value="1"/>
</dbReference>
<evidence type="ECO:0000256" key="5">
    <source>
        <dbReference type="ARBA" id="ARBA00022970"/>
    </source>
</evidence>
<dbReference type="SMART" id="SM00382">
    <property type="entry name" value="AAA"/>
    <property type="match status" value="1"/>
</dbReference>
<evidence type="ECO:0000256" key="3">
    <source>
        <dbReference type="ARBA" id="ARBA00022741"/>
    </source>
</evidence>
<dbReference type="GO" id="GO:0015807">
    <property type="term" value="P:L-amino acid transport"/>
    <property type="evidence" value="ECO:0007669"/>
    <property type="project" value="TreeGrafter"/>
</dbReference>
<gene>
    <name evidence="7" type="ORF">OUO13_14160</name>
</gene>
<evidence type="ECO:0000256" key="1">
    <source>
        <dbReference type="ARBA" id="ARBA00005417"/>
    </source>
</evidence>
<organism evidence="7 8">
    <name type="scientific">Parathalassolituus penaei</name>
    <dbReference type="NCBI Taxonomy" id="2997323"/>
    <lineage>
        <taxon>Bacteria</taxon>
        <taxon>Pseudomonadati</taxon>
        <taxon>Pseudomonadota</taxon>
        <taxon>Gammaproteobacteria</taxon>
        <taxon>Oceanospirillales</taxon>
        <taxon>Oceanospirillaceae</taxon>
        <taxon>Parathalassolituus</taxon>
    </lineage>
</organism>
<protein>
    <submittedName>
        <fullName evidence="7">ABC transporter ATP-binding protein</fullName>
    </submittedName>
</protein>
<keyword evidence="3" id="KW-0547">Nucleotide-binding</keyword>
<dbReference type="InterPro" id="IPR003593">
    <property type="entry name" value="AAA+_ATPase"/>
</dbReference>
<dbReference type="PANTHER" id="PTHR43820">
    <property type="entry name" value="HIGH-AFFINITY BRANCHED-CHAIN AMINO ACID TRANSPORT ATP-BINDING PROTEIN LIVF"/>
    <property type="match status" value="1"/>
</dbReference>
<dbReference type="Gene3D" id="3.40.50.300">
    <property type="entry name" value="P-loop containing nucleotide triphosphate hydrolases"/>
    <property type="match status" value="1"/>
</dbReference>
<dbReference type="GO" id="GO:0005524">
    <property type="term" value="F:ATP binding"/>
    <property type="evidence" value="ECO:0007669"/>
    <property type="project" value="UniProtKB-KW"/>
</dbReference>
<dbReference type="CDD" id="cd03224">
    <property type="entry name" value="ABC_TM1139_LivF_branched"/>
    <property type="match status" value="1"/>
</dbReference>
<dbReference type="GO" id="GO:0015658">
    <property type="term" value="F:branched-chain amino acid transmembrane transporter activity"/>
    <property type="evidence" value="ECO:0007669"/>
    <property type="project" value="TreeGrafter"/>
</dbReference>
<evidence type="ECO:0000256" key="2">
    <source>
        <dbReference type="ARBA" id="ARBA00022448"/>
    </source>
</evidence>
<dbReference type="AlphaFoldDB" id="A0A9X3ISY8"/>
<name>A0A9X3ISY8_9GAMM</name>
<dbReference type="SUPFAM" id="SSF52540">
    <property type="entry name" value="P-loop containing nucleoside triphosphate hydrolases"/>
    <property type="match status" value="1"/>
</dbReference>
<dbReference type="InterPro" id="IPR027417">
    <property type="entry name" value="P-loop_NTPase"/>
</dbReference>
<keyword evidence="2" id="KW-0813">Transport</keyword>
<dbReference type="InterPro" id="IPR052156">
    <property type="entry name" value="BCAA_Transport_ATP-bd_LivF"/>
</dbReference>
<evidence type="ECO:0000313" key="8">
    <source>
        <dbReference type="Proteomes" id="UP001150830"/>
    </source>
</evidence>
<dbReference type="Pfam" id="PF00005">
    <property type="entry name" value="ABC_tran"/>
    <property type="match status" value="1"/>
</dbReference>
<sequence length="234" mass="25352">MSTALVEVSNLNAFYGDAQVLFDVNFRLGEGETIGILGANGAGKSTFMKSLTGLVKVDTNSIRLRGEAIGGNAAGEIVRKGIAMVPEGRRLFPSMSVEENLLMGGFAKRKGKWNLQEIYKLFPILKEKRNQPSTSLSGGQQQQVAIGRALMSNPDILLCDEISLGLAPVVIKDIYDSLPSITADGMTVVVVEQDVNLAQRCSQRLYCFQEGRVALEGKSSELSRDQISEAYFGI</sequence>
<comment type="caution">
    <text evidence="7">The sequence shown here is derived from an EMBL/GenBank/DDBJ whole genome shotgun (WGS) entry which is preliminary data.</text>
</comment>
<keyword evidence="4 7" id="KW-0067">ATP-binding</keyword>
<dbReference type="EMBL" id="JAPNOA010000039">
    <property type="protein sequence ID" value="MCY0966336.1"/>
    <property type="molecule type" value="Genomic_DNA"/>
</dbReference>
<comment type="similarity">
    <text evidence="1">Belongs to the ABC transporter superfamily.</text>
</comment>
<accession>A0A9X3ISY8</accession>
<dbReference type="InterPro" id="IPR003439">
    <property type="entry name" value="ABC_transporter-like_ATP-bd"/>
</dbReference>
<dbReference type="RefSeq" id="WP_283174544.1">
    <property type="nucleotide sequence ID" value="NZ_JAPNOA010000039.1"/>
</dbReference>